<reference evidence="2 3" key="1">
    <citation type="journal article" date="2018" name="J. Allergy Clin. Immunol.">
        <title>High-quality assembly of Dermatophagoides pteronyssinus genome and transcriptome reveals a wide range of novel allergens.</title>
        <authorList>
            <person name="Liu X.Y."/>
            <person name="Yang K.Y."/>
            <person name="Wang M.Q."/>
            <person name="Kwok J.S."/>
            <person name="Zeng X."/>
            <person name="Yang Z."/>
            <person name="Xiao X.J."/>
            <person name="Lau C.P."/>
            <person name="Li Y."/>
            <person name="Huang Z.M."/>
            <person name="Ba J.G."/>
            <person name="Yim A.K."/>
            <person name="Ouyang C.Y."/>
            <person name="Ngai S.M."/>
            <person name="Chan T.F."/>
            <person name="Leung E.L."/>
            <person name="Liu L."/>
            <person name="Liu Z.G."/>
            <person name="Tsui S.K."/>
        </authorList>
    </citation>
    <scope>NUCLEOTIDE SEQUENCE [LARGE SCALE GENOMIC DNA]</scope>
    <source>
        <strain evidence="2">Derp</strain>
    </source>
</reference>
<feature type="region of interest" description="Disordered" evidence="1">
    <location>
        <begin position="430"/>
        <end position="523"/>
    </location>
</feature>
<evidence type="ECO:0000256" key="1">
    <source>
        <dbReference type="SAM" id="MobiDB-lite"/>
    </source>
</evidence>
<feature type="compositionally biased region" description="Basic and acidic residues" evidence="1">
    <location>
        <begin position="452"/>
        <end position="472"/>
    </location>
</feature>
<accession>A0ABQ8IZZ3</accession>
<organism evidence="2 3">
    <name type="scientific">Dermatophagoides pteronyssinus</name>
    <name type="common">European house dust mite</name>
    <dbReference type="NCBI Taxonomy" id="6956"/>
    <lineage>
        <taxon>Eukaryota</taxon>
        <taxon>Metazoa</taxon>
        <taxon>Ecdysozoa</taxon>
        <taxon>Arthropoda</taxon>
        <taxon>Chelicerata</taxon>
        <taxon>Arachnida</taxon>
        <taxon>Acari</taxon>
        <taxon>Acariformes</taxon>
        <taxon>Sarcoptiformes</taxon>
        <taxon>Astigmata</taxon>
        <taxon>Psoroptidia</taxon>
        <taxon>Analgoidea</taxon>
        <taxon>Pyroglyphidae</taxon>
        <taxon>Dermatophagoidinae</taxon>
        <taxon>Dermatophagoides</taxon>
    </lineage>
</organism>
<feature type="compositionally biased region" description="Basic and acidic residues" evidence="1">
    <location>
        <begin position="235"/>
        <end position="257"/>
    </location>
</feature>
<dbReference type="EMBL" id="NJHN03000095">
    <property type="protein sequence ID" value="KAH9415891.1"/>
    <property type="molecule type" value="Genomic_DNA"/>
</dbReference>
<evidence type="ECO:0000313" key="2">
    <source>
        <dbReference type="EMBL" id="KAH9415891.1"/>
    </source>
</evidence>
<feature type="compositionally biased region" description="Basic and acidic residues" evidence="1">
    <location>
        <begin position="265"/>
        <end position="294"/>
    </location>
</feature>
<feature type="region of interest" description="Disordered" evidence="1">
    <location>
        <begin position="232"/>
        <end position="297"/>
    </location>
</feature>
<keyword evidence="3" id="KW-1185">Reference proteome</keyword>
<feature type="compositionally biased region" description="Polar residues" evidence="1">
    <location>
        <begin position="394"/>
        <end position="413"/>
    </location>
</feature>
<proteinExistence type="predicted"/>
<evidence type="ECO:0008006" key="4">
    <source>
        <dbReference type="Google" id="ProtNLM"/>
    </source>
</evidence>
<feature type="region of interest" description="Disordered" evidence="1">
    <location>
        <begin position="542"/>
        <end position="574"/>
    </location>
</feature>
<sequence>MPSPISLHEPCTRKNHLLQEFYDEIDSTPEKGEVGSEFILYYMIGATIVRPMGIFSGQINRKYSEINQYVLRRSNGQLAWLPYQSSNPALKADYLYITEHATARSRLFNLLVIPENGPKNPEVFVYGEMFAGFSFEAPGSLELKGHIFMTHMYPEPNVCAVEDQLESDIIIEITAGTIIVFICDDKDIVILPGDDCKMRFSAENEQVLEQFQKTQKPFSRVLSPPVIYGQNESNKIAEQRKSPKEDDNSTKTKHDSLSELLKLIDQQKTKTEKTSPAEIRLRGEMGKKPDDCVASKKQSILSPQIPEDFQRPLESPPQVIVEETGELNPSNESSKKKRKRRKSLKLNQIPIKDIDISTKPNRKTYMDSSPSDNKAEDKIPKQHISPLEHLKSKSLIQQTEEPSILSSNKSGSLIQIRDDNQKNKSLTFKETESVGSFSPLLSSPSKSKKSKDKSERRNGDDKKKSRSKDKLSSSKSNLRKRSKVSARRRRRHRSRDSVVKMTRSKLADSMLQSRSLATNSSSFSPINSDLLKRVAKNVSIGRKGSKLRQSPLEKVNSESRKKKSPDSSSIGQKCKSIRTMKNSFESRLSAVRKALDFFQSDSISIRKLRRTIQKTVDLGMKLSERTLQENCLDPNINLKLDSYLRLLREKVNHLENVDDESNTKQQQIEILSSIFDCVHNIQDIVQKIEPRSSNSLSPSTTS</sequence>
<feature type="compositionally biased region" description="Low complexity" evidence="1">
    <location>
        <begin position="436"/>
        <end position="445"/>
    </location>
</feature>
<feature type="compositionally biased region" description="Basic and acidic residues" evidence="1">
    <location>
        <begin position="373"/>
        <end position="391"/>
    </location>
</feature>
<dbReference type="Proteomes" id="UP000887458">
    <property type="component" value="Unassembled WGS sequence"/>
</dbReference>
<feature type="compositionally biased region" description="Basic residues" evidence="1">
    <location>
        <begin position="477"/>
        <end position="494"/>
    </location>
</feature>
<gene>
    <name evidence="2" type="ORF">DERP_000385</name>
</gene>
<feature type="region of interest" description="Disordered" evidence="1">
    <location>
        <begin position="320"/>
        <end position="418"/>
    </location>
</feature>
<feature type="compositionally biased region" description="Polar residues" evidence="1">
    <location>
        <begin position="510"/>
        <end position="523"/>
    </location>
</feature>
<feature type="compositionally biased region" description="Basic residues" evidence="1">
    <location>
        <begin position="335"/>
        <end position="344"/>
    </location>
</feature>
<comment type="caution">
    <text evidence="2">The sequence shown here is derived from an EMBL/GenBank/DDBJ whole genome shotgun (WGS) entry which is preliminary data.</text>
</comment>
<reference evidence="2 3" key="2">
    <citation type="journal article" date="2022" name="Mol. Biol. Evol.">
        <title>Comparative Genomics Reveals Insights into the Divergent Evolution of Astigmatic Mites and Household Pest Adaptations.</title>
        <authorList>
            <person name="Xiong Q."/>
            <person name="Wan A.T."/>
            <person name="Liu X."/>
            <person name="Fung C.S."/>
            <person name="Xiao X."/>
            <person name="Malainual N."/>
            <person name="Hou J."/>
            <person name="Wang L."/>
            <person name="Wang M."/>
            <person name="Yang K.Y."/>
            <person name="Cui Y."/>
            <person name="Leung E.L."/>
            <person name="Nong W."/>
            <person name="Shin S.K."/>
            <person name="Au S.W."/>
            <person name="Jeong K.Y."/>
            <person name="Chew F.T."/>
            <person name="Hui J.H."/>
            <person name="Leung T.F."/>
            <person name="Tungtrongchitr A."/>
            <person name="Zhong N."/>
            <person name="Liu Z."/>
            <person name="Tsui S.K."/>
        </authorList>
    </citation>
    <scope>NUCLEOTIDE SEQUENCE [LARGE SCALE GENOMIC DNA]</scope>
    <source>
        <strain evidence="2">Derp</strain>
    </source>
</reference>
<evidence type="ECO:0000313" key="3">
    <source>
        <dbReference type="Proteomes" id="UP000887458"/>
    </source>
</evidence>
<name>A0ABQ8IZZ3_DERPT</name>
<protein>
    <recommendedName>
        <fullName evidence="4">Serine/arginine repetitive matrix protein 2-like</fullName>
    </recommendedName>
</protein>